<gene>
    <name evidence="3" type="ORF">COT52_02735</name>
</gene>
<dbReference type="Gene3D" id="3.40.50.720">
    <property type="entry name" value="NAD(P)-binding Rossmann-like Domain"/>
    <property type="match status" value="1"/>
</dbReference>
<organism evidence="3 4">
    <name type="scientific">candidate division WWE3 bacterium CG08_land_8_20_14_0_20_43_13</name>
    <dbReference type="NCBI Taxonomy" id="1975087"/>
    <lineage>
        <taxon>Bacteria</taxon>
        <taxon>Katanobacteria</taxon>
    </lineage>
</organism>
<dbReference type="Proteomes" id="UP000231414">
    <property type="component" value="Unassembled WGS sequence"/>
</dbReference>
<dbReference type="InterPro" id="IPR013446">
    <property type="entry name" value="G1P_cyt_trans-like"/>
</dbReference>
<feature type="domain" description="Nucleotidyl transferase" evidence="1">
    <location>
        <begin position="357"/>
        <end position="509"/>
    </location>
</feature>
<feature type="domain" description="NAD(P)-binding" evidence="2">
    <location>
        <begin position="12"/>
        <end position="312"/>
    </location>
</feature>
<dbReference type="SUPFAM" id="SSF53448">
    <property type="entry name" value="Nucleotide-diphospho-sugar transferases"/>
    <property type="match status" value="1"/>
</dbReference>
<reference evidence="4" key="1">
    <citation type="submission" date="2017-09" db="EMBL/GenBank/DDBJ databases">
        <title>Depth-based differentiation of microbial function through sediment-hosted aquifers and enrichment of novel symbionts in the deep terrestrial subsurface.</title>
        <authorList>
            <person name="Probst A.J."/>
            <person name="Ladd B."/>
            <person name="Jarett J.K."/>
            <person name="Geller-Mcgrath D.E."/>
            <person name="Sieber C.M.K."/>
            <person name="Emerson J.B."/>
            <person name="Anantharaman K."/>
            <person name="Thomas B.C."/>
            <person name="Malmstrom R."/>
            <person name="Stieglmeier M."/>
            <person name="Klingl A."/>
            <person name="Woyke T."/>
            <person name="Ryan C.M."/>
            <person name="Banfield J.F."/>
        </authorList>
    </citation>
    <scope>NUCLEOTIDE SEQUENCE [LARGE SCALE GENOMIC DNA]</scope>
</reference>
<comment type="caution">
    <text evidence="3">The sequence shown here is derived from an EMBL/GenBank/DDBJ whole genome shotgun (WGS) entry which is preliminary data.</text>
</comment>
<proteinExistence type="predicted"/>
<evidence type="ECO:0008006" key="5">
    <source>
        <dbReference type="Google" id="ProtNLM"/>
    </source>
</evidence>
<dbReference type="Pfam" id="PF00483">
    <property type="entry name" value="NTP_transferase"/>
    <property type="match status" value="1"/>
</dbReference>
<evidence type="ECO:0000259" key="1">
    <source>
        <dbReference type="Pfam" id="PF00483"/>
    </source>
</evidence>
<accession>A0A2H0X6T4</accession>
<dbReference type="InterPro" id="IPR036291">
    <property type="entry name" value="NAD(P)-bd_dom_sf"/>
</dbReference>
<dbReference type="InterPro" id="IPR029044">
    <property type="entry name" value="Nucleotide-diphossugar_trans"/>
</dbReference>
<dbReference type="AlphaFoldDB" id="A0A2H0X6T4"/>
<evidence type="ECO:0000313" key="3">
    <source>
        <dbReference type="EMBL" id="PIS20640.1"/>
    </source>
</evidence>
<protein>
    <recommendedName>
        <fullName evidence="5">Nucleotidyl transferase domain-containing protein</fullName>
    </recommendedName>
</protein>
<dbReference type="PROSITE" id="PS51257">
    <property type="entry name" value="PROKAR_LIPOPROTEIN"/>
    <property type="match status" value="1"/>
</dbReference>
<dbReference type="InterPro" id="IPR016040">
    <property type="entry name" value="NAD(P)-bd_dom"/>
</dbReference>
<name>A0A2H0X6T4_UNCKA</name>
<evidence type="ECO:0000259" key="2">
    <source>
        <dbReference type="Pfam" id="PF16363"/>
    </source>
</evidence>
<dbReference type="SUPFAM" id="SSF51735">
    <property type="entry name" value="NAD(P)-binding Rossmann-fold domains"/>
    <property type="match status" value="1"/>
</dbReference>
<dbReference type="Gene3D" id="3.90.550.10">
    <property type="entry name" value="Spore Coat Polysaccharide Biosynthesis Protein SpsA, Chain A"/>
    <property type="match status" value="1"/>
</dbReference>
<dbReference type="PANTHER" id="PTHR47183:SF1">
    <property type="entry name" value="GLUCOSE-1-PHOSPHATE CYTIDYLYLTRANSFERASE"/>
    <property type="match status" value="1"/>
</dbReference>
<dbReference type="InterPro" id="IPR005835">
    <property type="entry name" value="NTP_transferase_dom"/>
</dbReference>
<evidence type="ECO:0000313" key="4">
    <source>
        <dbReference type="Proteomes" id="UP000231414"/>
    </source>
</evidence>
<sequence>MDQKFWLGKRILVTGGTGLLGSCLVGQLVGSGAEVTILSFDRQGKSKVFTDGLEDKINIVYGDVSDYKLVSSLLGFYKVNFIFHLAARAVVVDGQQSPLDVFETNIRGTWNLLEAARSNKSSLESIVVASSEKSYGSQNVQFYDENLPLLGRYPYDVSKSCADLIGLSFFSTYSLPVAIARFSNIFGPGDQNFSRLVPGTIQSLLKNEAPVIKSDGKSIKSLLYVKDAVEGLLLLAENKQSSSGQAFNFAAKETFSVKQIVEKIISTFGSNLEPVVKAETISEHYTPLLSSRKAESSLNWSPKYNLIDGLEEAIPWYREHFGETASFLPGSSDYPIHPIKTTTIEGKPLSVSDLPVVLFCGGSGARLREETHNKPKPMVDVGGKPLLWHVIKIYRHYGFRKFILTLGHKGEYVKEYFSKDSSLSDCDINMVDTGESTPTGGRLLKCAQYIDTDLFMCNYGDGVSDLNVLDVLESHRRQSGLVGTITGVRVPHKWGIISFSQDGKLKSYSKGHLMNEPINAGFMVFSRQFLEYLDLNMMVEDPFNRLGSEGKLAVHFHNGYFFAVDTYRDLEELNQTWENKPPWKVWLD</sequence>
<dbReference type="Pfam" id="PF16363">
    <property type="entry name" value="GDP_Man_Dehyd"/>
    <property type="match status" value="1"/>
</dbReference>
<dbReference type="GO" id="GO:0047343">
    <property type="term" value="F:glucose-1-phosphate cytidylyltransferase activity"/>
    <property type="evidence" value="ECO:0007669"/>
    <property type="project" value="InterPro"/>
</dbReference>
<dbReference type="EMBL" id="PEYW01000039">
    <property type="protein sequence ID" value="PIS20640.1"/>
    <property type="molecule type" value="Genomic_DNA"/>
</dbReference>
<dbReference type="PANTHER" id="PTHR47183">
    <property type="entry name" value="GLUCOSE-1-PHOSPHATE CYTIDYLYLTRANSFERASE-RELATED"/>
    <property type="match status" value="1"/>
</dbReference>